<keyword evidence="2" id="KW-1185">Reference proteome</keyword>
<name>A0A2A5T380_9GAMM</name>
<dbReference type="AlphaFoldDB" id="A0A2A5T380"/>
<protein>
    <recommendedName>
        <fullName evidence="3">Mobile element protein</fullName>
    </recommendedName>
</protein>
<evidence type="ECO:0008006" key="3">
    <source>
        <dbReference type="Google" id="ProtNLM"/>
    </source>
</evidence>
<gene>
    <name evidence="1" type="ORF">BTN49_1843</name>
</gene>
<comment type="caution">
    <text evidence="1">The sequence shown here is derived from an EMBL/GenBank/DDBJ whole genome shotgun (WGS) entry which is preliminary data.</text>
</comment>
<evidence type="ECO:0000313" key="1">
    <source>
        <dbReference type="EMBL" id="PCS22617.1"/>
    </source>
</evidence>
<reference evidence="2" key="1">
    <citation type="submission" date="2017-04" db="EMBL/GenBank/DDBJ databases">
        <title>Genome evolution of the luminous symbionts of deep sea anglerfish.</title>
        <authorList>
            <person name="Hendry T.A."/>
        </authorList>
    </citation>
    <scope>NUCLEOTIDE SEQUENCE [LARGE SCALE GENOMIC DNA]</scope>
</reference>
<dbReference type="GeneID" id="66953558"/>
<organism evidence="1 2">
    <name type="scientific">Candidatus Enterovibrio escicola</name>
    <dbReference type="NCBI Taxonomy" id="1927127"/>
    <lineage>
        <taxon>Bacteria</taxon>
        <taxon>Pseudomonadati</taxon>
        <taxon>Pseudomonadota</taxon>
        <taxon>Gammaproteobacteria</taxon>
        <taxon>Vibrionales</taxon>
        <taxon>Vibrionaceae</taxon>
        <taxon>Enterovibrio</taxon>
    </lineage>
</organism>
<sequence length="63" mass="7271">MASKSASTVTAVTVDLLMLYKKYHHTIMADNSLDFSYHEKIAKDLDVEIHFLCPLHCMETRKK</sequence>
<dbReference type="EMBL" id="NBYY01000016">
    <property type="protein sequence ID" value="PCS22617.1"/>
    <property type="molecule type" value="Genomic_DNA"/>
</dbReference>
<dbReference type="Proteomes" id="UP000219020">
    <property type="component" value="Unassembled WGS sequence"/>
</dbReference>
<evidence type="ECO:0000313" key="2">
    <source>
        <dbReference type="Proteomes" id="UP000219020"/>
    </source>
</evidence>
<accession>A0A2A5T380</accession>
<dbReference type="RefSeq" id="WP_146679247.1">
    <property type="nucleotide sequence ID" value="NZ_CAWOZS010000057.1"/>
</dbReference>
<proteinExistence type="predicted"/>